<evidence type="ECO:0000313" key="1">
    <source>
        <dbReference type="EMBL" id="MBO8459327.1"/>
    </source>
</evidence>
<dbReference type="InterPro" id="IPR025346">
    <property type="entry name" value="DUF4250"/>
</dbReference>
<sequence>MNETLPSDPFVLLSYVNTQLRDVYPNLDEMCASMGLDKSVLVRKLADAGFSYDEPNNRFW</sequence>
<protein>
    <submittedName>
        <fullName evidence="1">DUF4250 domain-containing protein</fullName>
    </submittedName>
</protein>
<dbReference type="Proteomes" id="UP000823641">
    <property type="component" value="Unassembled WGS sequence"/>
</dbReference>
<name>A0A9D9HSV5_9BACT</name>
<accession>A0A9D9HSV5</accession>
<dbReference type="AlphaFoldDB" id="A0A9D9HSV5"/>
<gene>
    <name evidence="1" type="ORF">IAA73_03205</name>
</gene>
<proteinExistence type="predicted"/>
<organism evidence="1 2">
    <name type="scientific">Candidatus Gallipaludibacter merdavium</name>
    <dbReference type="NCBI Taxonomy" id="2840839"/>
    <lineage>
        <taxon>Bacteria</taxon>
        <taxon>Pseudomonadati</taxon>
        <taxon>Bacteroidota</taxon>
        <taxon>Bacteroidia</taxon>
        <taxon>Bacteroidales</taxon>
        <taxon>Candidatus Gallipaludibacter</taxon>
    </lineage>
</organism>
<evidence type="ECO:0000313" key="2">
    <source>
        <dbReference type="Proteomes" id="UP000823641"/>
    </source>
</evidence>
<dbReference type="Pfam" id="PF14056">
    <property type="entry name" value="DUF4250"/>
    <property type="match status" value="1"/>
</dbReference>
<dbReference type="EMBL" id="JADIMG010000033">
    <property type="protein sequence ID" value="MBO8459327.1"/>
    <property type="molecule type" value="Genomic_DNA"/>
</dbReference>
<reference evidence="1" key="1">
    <citation type="submission" date="2020-10" db="EMBL/GenBank/DDBJ databases">
        <authorList>
            <person name="Gilroy R."/>
        </authorList>
    </citation>
    <scope>NUCLEOTIDE SEQUENCE</scope>
    <source>
        <strain evidence="1">G3-3990</strain>
    </source>
</reference>
<reference evidence="1" key="2">
    <citation type="journal article" date="2021" name="PeerJ">
        <title>Extensive microbial diversity within the chicken gut microbiome revealed by metagenomics and culture.</title>
        <authorList>
            <person name="Gilroy R."/>
            <person name="Ravi A."/>
            <person name="Getino M."/>
            <person name="Pursley I."/>
            <person name="Horton D.L."/>
            <person name="Alikhan N.F."/>
            <person name="Baker D."/>
            <person name="Gharbi K."/>
            <person name="Hall N."/>
            <person name="Watson M."/>
            <person name="Adriaenssens E.M."/>
            <person name="Foster-Nyarko E."/>
            <person name="Jarju S."/>
            <person name="Secka A."/>
            <person name="Antonio M."/>
            <person name="Oren A."/>
            <person name="Chaudhuri R.R."/>
            <person name="La Ragione R."/>
            <person name="Hildebrand F."/>
            <person name="Pallen M.J."/>
        </authorList>
    </citation>
    <scope>NUCLEOTIDE SEQUENCE</scope>
    <source>
        <strain evidence="1">G3-3990</strain>
    </source>
</reference>
<comment type="caution">
    <text evidence="1">The sequence shown here is derived from an EMBL/GenBank/DDBJ whole genome shotgun (WGS) entry which is preliminary data.</text>
</comment>